<dbReference type="GO" id="GO:0046872">
    <property type="term" value="F:metal ion binding"/>
    <property type="evidence" value="ECO:0007669"/>
    <property type="project" value="UniProtKB-KW"/>
</dbReference>
<keyword evidence="3" id="KW-0949">S-adenosyl-L-methionine</keyword>
<evidence type="ECO:0000256" key="4">
    <source>
        <dbReference type="ARBA" id="ARBA00022723"/>
    </source>
</evidence>
<evidence type="ECO:0000313" key="9">
    <source>
        <dbReference type="Proteomes" id="UP000824225"/>
    </source>
</evidence>
<accession>A0A9D2KKD0</accession>
<dbReference type="CDD" id="cd01335">
    <property type="entry name" value="Radical_SAM"/>
    <property type="match status" value="1"/>
</dbReference>
<dbReference type="Pfam" id="PF04055">
    <property type="entry name" value="Radical_SAM"/>
    <property type="match status" value="1"/>
</dbReference>
<comment type="cofactor">
    <cofactor evidence="1">
        <name>[4Fe-4S] cluster</name>
        <dbReference type="ChEBI" id="CHEBI:49883"/>
    </cofactor>
</comment>
<keyword evidence="6" id="KW-0411">Iron-sulfur</keyword>
<evidence type="ECO:0000256" key="1">
    <source>
        <dbReference type="ARBA" id="ARBA00001966"/>
    </source>
</evidence>
<dbReference type="PANTHER" id="PTHR11135">
    <property type="entry name" value="HISTONE ACETYLTRANSFERASE-RELATED"/>
    <property type="match status" value="1"/>
</dbReference>
<keyword evidence="5" id="KW-0408">Iron</keyword>
<evidence type="ECO:0000256" key="3">
    <source>
        <dbReference type="ARBA" id="ARBA00022691"/>
    </source>
</evidence>
<dbReference type="PROSITE" id="PS51918">
    <property type="entry name" value="RADICAL_SAM"/>
    <property type="match status" value="1"/>
</dbReference>
<feature type="domain" description="Radical SAM core" evidence="7">
    <location>
        <begin position="21"/>
        <end position="266"/>
    </location>
</feature>
<name>A0A9D2KKD0_9BACT</name>
<comment type="caution">
    <text evidence="8">The sequence shown here is derived from an EMBL/GenBank/DDBJ whole genome shotgun (WGS) entry which is preliminary data.</text>
</comment>
<dbReference type="Gene3D" id="3.30.750.200">
    <property type="match status" value="1"/>
</dbReference>
<reference evidence="8" key="2">
    <citation type="submission" date="2021-04" db="EMBL/GenBank/DDBJ databases">
        <authorList>
            <person name="Gilroy R."/>
        </authorList>
    </citation>
    <scope>NUCLEOTIDE SEQUENCE</scope>
    <source>
        <strain evidence="8">CHK186-16707</strain>
    </source>
</reference>
<evidence type="ECO:0000313" key="8">
    <source>
        <dbReference type="EMBL" id="HJA08010.1"/>
    </source>
</evidence>
<evidence type="ECO:0000256" key="5">
    <source>
        <dbReference type="ARBA" id="ARBA00023004"/>
    </source>
</evidence>
<keyword evidence="2" id="KW-0004">4Fe-4S</keyword>
<dbReference type="GO" id="GO:0005737">
    <property type="term" value="C:cytoplasm"/>
    <property type="evidence" value="ECO:0007669"/>
    <property type="project" value="TreeGrafter"/>
</dbReference>
<dbReference type="InterPro" id="IPR039661">
    <property type="entry name" value="ELP3"/>
</dbReference>
<dbReference type="GO" id="GO:0051539">
    <property type="term" value="F:4 iron, 4 sulfur cluster binding"/>
    <property type="evidence" value="ECO:0007669"/>
    <property type="project" value="UniProtKB-KW"/>
</dbReference>
<dbReference type="InterPro" id="IPR032432">
    <property type="entry name" value="Radical_SAM_C"/>
</dbReference>
<dbReference type="Pfam" id="PF16199">
    <property type="entry name" value="Radical_SAM_C"/>
    <property type="match status" value="1"/>
</dbReference>
<evidence type="ECO:0000256" key="6">
    <source>
        <dbReference type="ARBA" id="ARBA00023014"/>
    </source>
</evidence>
<dbReference type="AlphaFoldDB" id="A0A9D2KKD0"/>
<evidence type="ECO:0000256" key="2">
    <source>
        <dbReference type="ARBA" id="ARBA00022485"/>
    </source>
</evidence>
<dbReference type="InterPro" id="IPR058240">
    <property type="entry name" value="rSAM_sf"/>
</dbReference>
<evidence type="ECO:0000259" key="7">
    <source>
        <dbReference type="PROSITE" id="PS51918"/>
    </source>
</evidence>
<dbReference type="InterPro" id="IPR007197">
    <property type="entry name" value="rSAM"/>
</dbReference>
<organism evidence="8 9">
    <name type="scientific">Candidatus Mailhella merdigallinarum</name>
    <dbReference type="NCBI Taxonomy" id="2838658"/>
    <lineage>
        <taxon>Bacteria</taxon>
        <taxon>Pseudomonadati</taxon>
        <taxon>Thermodesulfobacteriota</taxon>
        <taxon>Desulfovibrionia</taxon>
        <taxon>Desulfovibrionales</taxon>
        <taxon>Desulfovibrionaceae</taxon>
        <taxon>Mailhella</taxon>
    </lineage>
</organism>
<dbReference type="SFLD" id="SFLDS00029">
    <property type="entry name" value="Radical_SAM"/>
    <property type="match status" value="1"/>
</dbReference>
<dbReference type="SFLD" id="SFLDG01082">
    <property type="entry name" value="B12-binding_domain_containing"/>
    <property type="match status" value="1"/>
</dbReference>
<sequence>MSPALSFTPPPSGFRFSVGRRLRRANRILPVFLPFAGCPARCVFCAQDRQTGVGNEGGVDRALERAAATLEEISACPPPGGVELAFYGGTFTALPAVRREAALALFARYSAQGPVTRGRCSTRPDALDAAASGSVLDRLAEAGLDLVELGVQSFDDGALDQARRGYDGRAAEAGCRAVTAAGLALGIQLLPGMPGVTPDVFLTDVDRALALRPACLRFYPCLVPEGTELAALWRAGRYVPWSPEETVKTLGEGLRRAWAAGVPVIRLAVAPEAAFDAGLLAGPRHPALGAEIQAEALLRTVQTVLAHLNRPPRGLSLPRNRQGCMYGQRGALRGTWLALGLPPERIRFHAEPEDEGVLW</sequence>
<dbReference type="SFLD" id="SFLDG01086">
    <property type="entry name" value="elongater_protein-like"/>
    <property type="match status" value="1"/>
</dbReference>
<dbReference type="SMART" id="SM00729">
    <property type="entry name" value="Elp3"/>
    <property type="match status" value="1"/>
</dbReference>
<dbReference type="InterPro" id="IPR006638">
    <property type="entry name" value="Elp3/MiaA/NifB-like_rSAM"/>
</dbReference>
<dbReference type="GO" id="GO:0003824">
    <property type="term" value="F:catalytic activity"/>
    <property type="evidence" value="ECO:0007669"/>
    <property type="project" value="InterPro"/>
</dbReference>
<gene>
    <name evidence="8" type="ORF">H9962_02290</name>
</gene>
<dbReference type="SUPFAM" id="SSF102114">
    <property type="entry name" value="Radical SAM enzymes"/>
    <property type="match status" value="1"/>
</dbReference>
<dbReference type="EMBL" id="DXAN01000003">
    <property type="protein sequence ID" value="HJA08010.1"/>
    <property type="molecule type" value="Genomic_DNA"/>
</dbReference>
<dbReference type="GO" id="GO:0002926">
    <property type="term" value="P:tRNA wobble base 5-methoxycarbonylmethyl-2-thiouridinylation"/>
    <property type="evidence" value="ECO:0007669"/>
    <property type="project" value="TreeGrafter"/>
</dbReference>
<reference evidence="8" key="1">
    <citation type="journal article" date="2021" name="PeerJ">
        <title>Extensive microbial diversity within the chicken gut microbiome revealed by metagenomics and culture.</title>
        <authorList>
            <person name="Gilroy R."/>
            <person name="Ravi A."/>
            <person name="Getino M."/>
            <person name="Pursley I."/>
            <person name="Horton D.L."/>
            <person name="Alikhan N.F."/>
            <person name="Baker D."/>
            <person name="Gharbi K."/>
            <person name="Hall N."/>
            <person name="Watson M."/>
            <person name="Adriaenssens E.M."/>
            <person name="Foster-Nyarko E."/>
            <person name="Jarju S."/>
            <person name="Secka A."/>
            <person name="Antonio M."/>
            <person name="Oren A."/>
            <person name="Chaudhuri R.R."/>
            <person name="La Ragione R."/>
            <person name="Hildebrand F."/>
            <person name="Pallen M.J."/>
        </authorList>
    </citation>
    <scope>NUCLEOTIDE SEQUENCE</scope>
    <source>
        <strain evidence="8">CHK186-16707</strain>
    </source>
</reference>
<protein>
    <submittedName>
        <fullName evidence="8">Radical SAM protein</fullName>
    </submittedName>
</protein>
<dbReference type="PANTHER" id="PTHR11135:SF0">
    <property type="entry name" value="ELONGATOR COMPLEX PROTEIN 3"/>
    <property type="match status" value="1"/>
</dbReference>
<proteinExistence type="predicted"/>
<dbReference type="Proteomes" id="UP000824225">
    <property type="component" value="Unassembled WGS sequence"/>
</dbReference>
<keyword evidence="4" id="KW-0479">Metal-binding</keyword>